<feature type="compositionally biased region" description="Basic and acidic residues" evidence="3">
    <location>
        <begin position="25"/>
        <end position="45"/>
    </location>
</feature>
<proteinExistence type="predicted"/>
<dbReference type="Gene3D" id="4.10.60.10">
    <property type="entry name" value="Zinc finger, CCHC-type"/>
    <property type="match status" value="1"/>
</dbReference>
<evidence type="ECO:0000259" key="4">
    <source>
        <dbReference type="PROSITE" id="PS50158"/>
    </source>
</evidence>
<keyword evidence="1" id="KW-0863">Zinc-finger</keyword>
<protein>
    <submittedName>
        <fullName evidence="5">Ribonuclease H-like domain-containing protein</fullName>
    </submittedName>
</protein>
<organism evidence="5 6">
    <name type="scientific">Tanacetum coccineum</name>
    <dbReference type="NCBI Taxonomy" id="301880"/>
    <lineage>
        <taxon>Eukaryota</taxon>
        <taxon>Viridiplantae</taxon>
        <taxon>Streptophyta</taxon>
        <taxon>Embryophyta</taxon>
        <taxon>Tracheophyta</taxon>
        <taxon>Spermatophyta</taxon>
        <taxon>Magnoliopsida</taxon>
        <taxon>eudicotyledons</taxon>
        <taxon>Gunneridae</taxon>
        <taxon>Pentapetalae</taxon>
        <taxon>asterids</taxon>
        <taxon>campanulids</taxon>
        <taxon>Asterales</taxon>
        <taxon>Asteraceae</taxon>
        <taxon>Asteroideae</taxon>
        <taxon>Anthemideae</taxon>
        <taxon>Anthemidinae</taxon>
        <taxon>Tanacetum</taxon>
    </lineage>
</organism>
<evidence type="ECO:0000313" key="6">
    <source>
        <dbReference type="Proteomes" id="UP001151760"/>
    </source>
</evidence>
<reference evidence="5" key="2">
    <citation type="submission" date="2022-01" db="EMBL/GenBank/DDBJ databases">
        <authorList>
            <person name="Yamashiro T."/>
            <person name="Shiraishi A."/>
            <person name="Satake H."/>
            <person name="Nakayama K."/>
        </authorList>
    </citation>
    <scope>NUCLEOTIDE SEQUENCE</scope>
</reference>
<keyword evidence="6" id="KW-1185">Reference proteome</keyword>
<dbReference type="InterPro" id="IPR001878">
    <property type="entry name" value="Znf_CCHC"/>
</dbReference>
<evidence type="ECO:0000256" key="2">
    <source>
        <dbReference type="SAM" id="Coils"/>
    </source>
</evidence>
<name>A0ABQ5B7Y7_9ASTR</name>
<reference evidence="5" key="1">
    <citation type="journal article" date="2022" name="Int. J. Mol. Sci.">
        <title>Draft Genome of Tanacetum Coccineum: Genomic Comparison of Closely Related Tanacetum-Family Plants.</title>
        <authorList>
            <person name="Yamashiro T."/>
            <person name="Shiraishi A."/>
            <person name="Nakayama K."/>
            <person name="Satake H."/>
        </authorList>
    </citation>
    <scope>NUCLEOTIDE SEQUENCE</scope>
</reference>
<comment type="caution">
    <text evidence="5">The sequence shown here is derived from an EMBL/GenBank/DDBJ whole genome shotgun (WGS) entry which is preliminary data.</text>
</comment>
<dbReference type="Proteomes" id="UP001151760">
    <property type="component" value="Unassembled WGS sequence"/>
</dbReference>
<dbReference type="SMART" id="SM00343">
    <property type="entry name" value="ZnF_C2HC"/>
    <property type="match status" value="2"/>
</dbReference>
<evidence type="ECO:0000313" key="5">
    <source>
        <dbReference type="EMBL" id="GJT09792.1"/>
    </source>
</evidence>
<sequence length="1167" mass="131615">MSMGRSLLGTDISKITRKPSRTGKPGHENRKSTNESKDAKPKPEKVNLQSKLVKQWSTKDVAMEESTVELGFTLDYQRGKGKKQGSHQGLPPLGNHVRHAFHTQLFDQEVESFSSQSFYEDVCELIFGSDKVEFHYSILHMLLNKVEVIKNGNKVLRRTVGTVEHVYEPTTTEEKQDKRNEMKARATLLMALPNKDQLKFHSYQDAKLLMEAIKKRYGGNKESKKVQRTLLKQQYENFAALSSESMDQTFDRLQKLISQLEIQGEVINQEDMNLKLLRSFPSEWKTHALIWRNKVEIETISLDDLYNNLKIYEQEITDNLCDPVICAFLEMAMLTIRARRFIKRTGKKLDINGQRVSFDKSKVECFNCHKHGHFARECRFPRNQEYKGRENNTRTIAVETPTQNALIAQDGIGGYDWSYQAEEEQPTNHALMAFTSSGSSSSSDSEVDSCSKTCVKAYATLKEQYDNLSSDYKKSQFNLVSYKAGLESVEARLAHYKKNEAVFEESINVLKLEVRLRDNALNEYKMNMEKVEKERDELKQTLEKFQNSSKSLNNILESQIIDKFKTGLGYDAATAASSVVESFVNLTDKSGSDNGYHSVPPPLTGNFIPRKPDLTFVDEIVKSENLDVTTVVSPSNAKTVENKGVSNTVESNVVRMNNTSAPIIKDWNFDNESEIDYTVRPNTEKIESVKTVRETDAPKQNKQYPRGNQRNWNNLMSQRLGSDFKMTNKACYVCGSFEHLHYVCDKKVERPMWNNSRRVNHKNFTNKMTHPHPKRSFVPQAVLTRSGKLSTAGVAVNTVRPVNTANTKAVNTVRPVNTANTKAVNTVRSVNTAASKPIMNHPRTKTNAFKRGYSQSSRPFNRHFANKNSIINTNVNTARVKHTTARDRAVVSENKGKGANVVKASACWVWKAKNSSAQLIQVIFYIEHRADQHMTGNKCYLDEYEDYDGGFISFGDGKGRISGKDTMNLFVDYLMIDSLKPLGYPVTILNTKDHLVSMNYVPVDAGNKSNGIAGTKDNIDSKGDTRMMPTEVNENEVSDISGKHDQEARIVSESTPVSTVGPSFDTVVPSTPVNAVGPSVSTANESEEQLFERSSPFKNAFTLPPVPKYDFNDNTASLGNAYDDGRFGEEVDMNNVISSYSFPDTSFTKFHKDHPEDQAIGSLKTPV</sequence>
<evidence type="ECO:0000256" key="1">
    <source>
        <dbReference type="PROSITE-ProRule" id="PRU00047"/>
    </source>
</evidence>
<keyword evidence="2" id="KW-0175">Coiled coil</keyword>
<gene>
    <name evidence="5" type="ORF">Tco_0856834</name>
</gene>
<feature type="domain" description="CCHC-type" evidence="4">
    <location>
        <begin position="365"/>
        <end position="379"/>
    </location>
</feature>
<feature type="coiled-coil region" evidence="2">
    <location>
        <begin position="517"/>
        <end position="555"/>
    </location>
</feature>
<dbReference type="PROSITE" id="PS50158">
    <property type="entry name" value="ZF_CCHC"/>
    <property type="match status" value="1"/>
</dbReference>
<feature type="region of interest" description="Disordered" evidence="3">
    <location>
        <begin position="692"/>
        <end position="712"/>
    </location>
</feature>
<keyword evidence="1" id="KW-0862">Zinc</keyword>
<keyword evidence="1" id="KW-0479">Metal-binding</keyword>
<dbReference type="EMBL" id="BQNB010012937">
    <property type="protein sequence ID" value="GJT09792.1"/>
    <property type="molecule type" value="Genomic_DNA"/>
</dbReference>
<feature type="region of interest" description="Disordered" evidence="3">
    <location>
        <begin position="1"/>
        <end position="48"/>
    </location>
</feature>
<feature type="compositionally biased region" description="Polar residues" evidence="3">
    <location>
        <begin position="700"/>
        <end position="712"/>
    </location>
</feature>
<accession>A0ABQ5B7Y7</accession>
<dbReference type="InterPro" id="IPR036875">
    <property type="entry name" value="Znf_CCHC_sf"/>
</dbReference>
<evidence type="ECO:0000256" key="3">
    <source>
        <dbReference type="SAM" id="MobiDB-lite"/>
    </source>
</evidence>
<dbReference type="Pfam" id="PF14223">
    <property type="entry name" value="Retrotran_gag_2"/>
    <property type="match status" value="1"/>
</dbReference>
<dbReference type="SUPFAM" id="SSF57756">
    <property type="entry name" value="Retrovirus zinc finger-like domains"/>
    <property type="match status" value="1"/>
</dbReference>